<dbReference type="RefSeq" id="WP_126126055.1">
    <property type="nucleotide sequence ID" value="NZ_CP034464.1"/>
</dbReference>
<dbReference type="KEGG" id="upv:EJN92_00580"/>
<evidence type="ECO:0000313" key="4">
    <source>
        <dbReference type="Proteomes" id="UP000275663"/>
    </source>
</evidence>
<gene>
    <name evidence="3" type="ORF">EJN92_00580</name>
</gene>
<keyword evidence="1" id="KW-1133">Transmembrane helix</keyword>
<dbReference type="OrthoDB" id="8561330at2"/>
<dbReference type="GO" id="GO:0003677">
    <property type="term" value="F:DNA binding"/>
    <property type="evidence" value="ECO:0007669"/>
    <property type="project" value="InterPro"/>
</dbReference>
<dbReference type="SUPFAM" id="SSF47413">
    <property type="entry name" value="lambda repressor-like DNA-binding domains"/>
    <property type="match status" value="1"/>
</dbReference>
<dbReference type="CDD" id="cd00093">
    <property type="entry name" value="HTH_XRE"/>
    <property type="match status" value="1"/>
</dbReference>
<proteinExistence type="predicted"/>
<dbReference type="InterPro" id="IPR010982">
    <property type="entry name" value="Lambda_DNA-bd_dom_sf"/>
</dbReference>
<dbReference type="InterPro" id="IPR025194">
    <property type="entry name" value="RodZ-like_C"/>
</dbReference>
<dbReference type="Proteomes" id="UP000275663">
    <property type="component" value="Chromosome"/>
</dbReference>
<evidence type="ECO:0000256" key="1">
    <source>
        <dbReference type="SAM" id="Phobius"/>
    </source>
</evidence>
<keyword evidence="1" id="KW-0472">Membrane</keyword>
<dbReference type="InterPro" id="IPR050400">
    <property type="entry name" value="Bact_Cytoskel_RodZ"/>
</dbReference>
<reference evidence="3 4" key="1">
    <citation type="journal article" date="2011" name="Int. J. Syst. Evol. Microbiol.">
        <title>Description of Undibacterium oligocarboniphilum sp. nov., isolated from purified water, and Undibacterium pigrum strain CCUG 49012 as the type strain of Undibacterium parvum sp. nov., and emended descriptions of the genus Undibacterium and the species Undibacterium pigrum.</title>
        <authorList>
            <person name="Eder W."/>
            <person name="Wanner G."/>
            <person name="Ludwig W."/>
            <person name="Busse H.J."/>
            <person name="Ziemke-Kageler F."/>
            <person name="Lang E."/>
        </authorList>
    </citation>
    <scope>NUCLEOTIDE SEQUENCE [LARGE SCALE GENOMIC DNA]</scope>
    <source>
        <strain evidence="3 4">DSM 23061</strain>
    </source>
</reference>
<protein>
    <submittedName>
        <fullName evidence="3">Helix-turn-helix domain-containing protein</fullName>
    </submittedName>
</protein>
<dbReference type="Pfam" id="PF13413">
    <property type="entry name" value="HTH_25"/>
    <property type="match status" value="1"/>
</dbReference>
<dbReference type="PANTHER" id="PTHR34475:SF1">
    <property type="entry name" value="CYTOSKELETON PROTEIN RODZ"/>
    <property type="match status" value="1"/>
</dbReference>
<dbReference type="PANTHER" id="PTHR34475">
    <property type="match status" value="1"/>
</dbReference>
<name>A0A3S9HEX2_9BURK</name>
<dbReference type="AlphaFoldDB" id="A0A3S9HEX2"/>
<dbReference type="EMBL" id="CP034464">
    <property type="protein sequence ID" value="AZP10656.1"/>
    <property type="molecule type" value="Genomic_DNA"/>
</dbReference>
<dbReference type="InterPro" id="IPR001387">
    <property type="entry name" value="Cro/C1-type_HTH"/>
</dbReference>
<evidence type="ECO:0000313" key="3">
    <source>
        <dbReference type="EMBL" id="AZP10656.1"/>
    </source>
</evidence>
<keyword evidence="1" id="KW-0812">Transmembrane</keyword>
<sequence length="343" mass="36185">MSDNGASKSLDSSMLESEVLLKPTFAVVETVGILLSAARRQKDLSVQQVADQLKLAPRQISAIESNQFDALPQMVIVRGFIRSYAKLLKLDADAVVALLPMPADNSQLESALKPALSTPFLESRLSLMGRQDNNHKYLFGAAFLAVLASGFFLLQKFEHAEIVNRLFSSAPVQSELVAPVSLNQSTVSASIVAVDAVTVPASANATPVSVMPLDVPAVPAVSDVVARVAVSGVVESVVAKQVADVPAAVIDKSVSASVLGAADAGNDVLKIKFRQDAWIQLKKENGTVITSHLGRAGSEEVLSIKEPSLLRIGNAAGVEVVLRGRPLEILPVNGSNVVNLNLK</sequence>
<accession>A0A3S9HEX2</accession>
<dbReference type="Gene3D" id="1.10.260.40">
    <property type="entry name" value="lambda repressor-like DNA-binding domains"/>
    <property type="match status" value="1"/>
</dbReference>
<dbReference type="PROSITE" id="PS50943">
    <property type="entry name" value="HTH_CROC1"/>
    <property type="match status" value="1"/>
</dbReference>
<evidence type="ECO:0000259" key="2">
    <source>
        <dbReference type="PROSITE" id="PS50943"/>
    </source>
</evidence>
<keyword evidence="4" id="KW-1185">Reference proteome</keyword>
<feature type="transmembrane region" description="Helical" evidence="1">
    <location>
        <begin position="137"/>
        <end position="154"/>
    </location>
</feature>
<feature type="domain" description="HTH cro/C1-type" evidence="2">
    <location>
        <begin position="35"/>
        <end position="67"/>
    </location>
</feature>
<organism evidence="3 4">
    <name type="scientific">Undibacterium parvum</name>
    <dbReference type="NCBI Taxonomy" id="401471"/>
    <lineage>
        <taxon>Bacteria</taxon>
        <taxon>Pseudomonadati</taxon>
        <taxon>Pseudomonadota</taxon>
        <taxon>Betaproteobacteria</taxon>
        <taxon>Burkholderiales</taxon>
        <taxon>Oxalobacteraceae</taxon>
        <taxon>Undibacterium</taxon>
    </lineage>
</organism>
<dbReference type="Pfam" id="PF13464">
    <property type="entry name" value="RodZ_C"/>
    <property type="match status" value="1"/>
</dbReference>